<evidence type="ECO:0000313" key="2">
    <source>
        <dbReference type="EMBL" id="RPD52143.1"/>
    </source>
</evidence>
<dbReference type="AlphaFoldDB" id="A0A5C2RKS6"/>
<dbReference type="Proteomes" id="UP000313359">
    <property type="component" value="Unassembled WGS sequence"/>
</dbReference>
<sequence>IEPRIARLLTASHSRQLQWDVAEHPSKVKVRRLGSSVAQQLSPEDLAQCAVSTSGRPGNMREMLQRITLVFPGLPLMVEIKPADAPVWIPGALPYVTVGNVLYGLYEALQVSIRRQEFDALSRAHRDAVSRVFYGRIARDPESYDQNMRRGVRRIDYLGEMRGFVSL</sequence>
<feature type="non-terminal residue" evidence="2">
    <location>
        <position position="1"/>
    </location>
</feature>
<evidence type="ECO:0000259" key="1">
    <source>
        <dbReference type="Pfam" id="PF20415"/>
    </source>
</evidence>
<feature type="non-terminal residue" evidence="2">
    <location>
        <position position="167"/>
    </location>
</feature>
<evidence type="ECO:0000313" key="3">
    <source>
        <dbReference type="Proteomes" id="UP000313359"/>
    </source>
</evidence>
<protein>
    <recommendedName>
        <fullName evidence="1">DUF6699 domain-containing protein</fullName>
    </recommendedName>
</protein>
<gene>
    <name evidence="2" type="ORF">L227DRAFT_470825</name>
</gene>
<feature type="domain" description="DUF6699" evidence="1">
    <location>
        <begin position="17"/>
        <end position="167"/>
    </location>
</feature>
<dbReference type="Pfam" id="PF20415">
    <property type="entry name" value="DUF6699"/>
    <property type="match status" value="1"/>
</dbReference>
<dbReference type="InterPro" id="IPR046522">
    <property type="entry name" value="DUF6699"/>
</dbReference>
<name>A0A5C2RKS6_9APHY</name>
<proteinExistence type="predicted"/>
<dbReference type="STRING" id="1328759.A0A5C2RKS6"/>
<organism evidence="2 3">
    <name type="scientific">Lentinus tigrinus ALCF2SS1-6</name>
    <dbReference type="NCBI Taxonomy" id="1328759"/>
    <lineage>
        <taxon>Eukaryota</taxon>
        <taxon>Fungi</taxon>
        <taxon>Dikarya</taxon>
        <taxon>Basidiomycota</taxon>
        <taxon>Agaricomycotina</taxon>
        <taxon>Agaricomycetes</taxon>
        <taxon>Polyporales</taxon>
        <taxon>Polyporaceae</taxon>
        <taxon>Lentinus</taxon>
    </lineage>
</organism>
<accession>A0A5C2RKS6</accession>
<dbReference type="EMBL" id="ML122416">
    <property type="protein sequence ID" value="RPD52143.1"/>
    <property type="molecule type" value="Genomic_DNA"/>
</dbReference>
<keyword evidence="3" id="KW-1185">Reference proteome</keyword>
<dbReference type="OrthoDB" id="3144234at2759"/>
<reference evidence="2" key="1">
    <citation type="journal article" date="2018" name="Genome Biol. Evol.">
        <title>Genomics and development of Lentinus tigrinus, a white-rot wood-decaying mushroom with dimorphic fruiting bodies.</title>
        <authorList>
            <person name="Wu B."/>
            <person name="Xu Z."/>
            <person name="Knudson A."/>
            <person name="Carlson A."/>
            <person name="Chen N."/>
            <person name="Kovaka S."/>
            <person name="LaButti K."/>
            <person name="Lipzen A."/>
            <person name="Pennachio C."/>
            <person name="Riley R."/>
            <person name="Schakwitz W."/>
            <person name="Umezawa K."/>
            <person name="Ohm R.A."/>
            <person name="Grigoriev I.V."/>
            <person name="Nagy L.G."/>
            <person name="Gibbons J."/>
            <person name="Hibbett D."/>
        </authorList>
    </citation>
    <scope>NUCLEOTIDE SEQUENCE [LARGE SCALE GENOMIC DNA]</scope>
    <source>
        <strain evidence="2">ALCF2SS1-6</strain>
    </source>
</reference>